<dbReference type="AlphaFoldDB" id="A0AAV0T813"/>
<dbReference type="Proteomes" id="UP001162029">
    <property type="component" value="Unassembled WGS sequence"/>
</dbReference>
<keyword evidence="2" id="KW-0472">Membrane</keyword>
<dbReference type="EMBL" id="CANTFM010000203">
    <property type="protein sequence ID" value="CAI5714578.1"/>
    <property type="molecule type" value="Genomic_DNA"/>
</dbReference>
<evidence type="ECO:0000313" key="4">
    <source>
        <dbReference type="Proteomes" id="UP001162029"/>
    </source>
</evidence>
<gene>
    <name evidence="3" type="ORF">PDE001_LOCUS1165</name>
</gene>
<proteinExistence type="predicted"/>
<feature type="transmembrane region" description="Helical" evidence="2">
    <location>
        <begin position="70"/>
        <end position="88"/>
    </location>
</feature>
<feature type="compositionally biased region" description="Basic and acidic residues" evidence="1">
    <location>
        <begin position="100"/>
        <end position="112"/>
    </location>
</feature>
<feature type="region of interest" description="Disordered" evidence="1">
    <location>
        <begin position="98"/>
        <end position="118"/>
    </location>
</feature>
<evidence type="ECO:0000313" key="3">
    <source>
        <dbReference type="EMBL" id="CAI5714578.1"/>
    </source>
</evidence>
<keyword evidence="4" id="KW-1185">Reference proteome</keyword>
<keyword evidence="2" id="KW-1133">Transmembrane helix</keyword>
<evidence type="ECO:0000256" key="2">
    <source>
        <dbReference type="SAM" id="Phobius"/>
    </source>
</evidence>
<comment type="caution">
    <text evidence="3">The sequence shown here is derived from an EMBL/GenBank/DDBJ whole genome shotgun (WGS) entry which is preliminary data.</text>
</comment>
<keyword evidence="2" id="KW-0812">Transmembrane</keyword>
<name>A0AAV0T813_9STRA</name>
<evidence type="ECO:0008006" key="5">
    <source>
        <dbReference type="Google" id="ProtNLM"/>
    </source>
</evidence>
<sequence>MEKQEAAKLSSETSTCPVDLESTFNSRLFTSLATSTASHFRAHVPSMEDSVKFSGGAVAALLAMRYAGSFHSACIVGLLSGLFAHSLYADVLRKKRRRDTRQEIQERKTELNKEEDET</sequence>
<protein>
    <recommendedName>
        <fullName evidence="5">Cytochrome c oxidase assembly protein COX20, mitochondrial</fullName>
    </recommendedName>
</protein>
<reference evidence="3" key="1">
    <citation type="submission" date="2022-12" db="EMBL/GenBank/DDBJ databases">
        <authorList>
            <person name="Webb A."/>
        </authorList>
    </citation>
    <scope>NUCLEOTIDE SEQUENCE</scope>
    <source>
        <strain evidence="3">Pd1</strain>
    </source>
</reference>
<evidence type="ECO:0000256" key="1">
    <source>
        <dbReference type="SAM" id="MobiDB-lite"/>
    </source>
</evidence>
<organism evidence="3 4">
    <name type="scientific">Peronospora destructor</name>
    <dbReference type="NCBI Taxonomy" id="86335"/>
    <lineage>
        <taxon>Eukaryota</taxon>
        <taxon>Sar</taxon>
        <taxon>Stramenopiles</taxon>
        <taxon>Oomycota</taxon>
        <taxon>Peronosporomycetes</taxon>
        <taxon>Peronosporales</taxon>
        <taxon>Peronosporaceae</taxon>
        <taxon>Peronospora</taxon>
    </lineage>
</organism>
<accession>A0AAV0T813</accession>